<feature type="non-terminal residue" evidence="5">
    <location>
        <position position="132"/>
    </location>
</feature>
<keyword evidence="2" id="KW-0548">Nucleotidyltransferase</keyword>
<dbReference type="EMBL" id="BART01037436">
    <property type="protein sequence ID" value="GAH07577.1"/>
    <property type="molecule type" value="Genomic_DNA"/>
</dbReference>
<comment type="caution">
    <text evidence="5">The sequence shown here is derived from an EMBL/GenBank/DDBJ whole genome shotgun (WGS) entry which is preliminary data.</text>
</comment>
<evidence type="ECO:0000256" key="1">
    <source>
        <dbReference type="ARBA" id="ARBA00022679"/>
    </source>
</evidence>
<dbReference type="InterPro" id="IPR005849">
    <property type="entry name" value="GalP_Utransf_N"/>
</dbReference>
<proteinExistence type="predicted"/>
<sequence>MFDMMNGIGAHEVIIESPDHGKTLTDFDLPHLEKVLSVYKERSLDLKKNQRLKYILLFKNYGQDAGASLEHSHSQLIATSIIPKRIKEKLQGAKRYFDYQQRCIFCDIIHQEIDYGVRIIGVSHDFVAMAPS</sequence>
<dbReference type="PANTHER" id="PTHR42763">
    <property type="entry name" value="ADP-GLUCOSE PHOSPHORYLASE"/>
    <property type="match status" value="1"/>
</dbReference>
<protein>
    <recommendedName>
        <fullName evidence="4">Galactose-1-phosphate uridyl transferase N-terminal domain-containing protein</fullName>
    </recommendedName>
</protein>
<evidence type="ECO:0000256" key="3">
    <source>
        <dbReference type="ARBA" id="ARBA00023277"/>
    </source>
</evidence>
<dbReference type="GO" id="GO:0008108">
    <property type="term" value="F:UDP-glucose:hexose-1-phosphate uridylyltransferase activity"/>
    <property type="evidence" value="ECO:0007669"/>
    <property type="project" value="InterPro"/>
</dbReference>
<dbReference type="PANTHER" id="PTHR42763:SF1">
    <property type="entry name" value="UDP-GLUCOSE--HEXOSE-1-PHOSPHATE URIDYLYLTRANSFERASE"/>
    <property type="match status" value="1"/>
</dbReference>
<evidence type="ECO:0000313" key="5">
    <source>
        <dbReference type="EMBL" id="GAH07577.1"/>
    </source>
</evidence>
<evidence type="ECO:0000259" key="4">
    <source>
        <dbReference type="Pfam" id="PF01087"/>
    </source>
</evidence>
<dbReference type="InterPro" id="IPR036265">
    <property type="entry name" value="HIT-like_sf"/>
</dbReference>
<dbReference type="SUPFAM" id="SSF54197">
    <property type="entry name" value="HIT-like"/>
    <property type="match status" value="2"/>
</dbReference>
<feature type="domain" description="Galactose-1-phosphate uridyl transferase N-terminal" evidence="4">
    <location>
        <begin position="2"/>
        <end position="83"/>
    </location>
</feature>
<keyword evidence="3" id="KW-0119">Carbohydrate metabolism</keyword>
<dbReference type="GO" id="GO:0006012">
    <property type="term" value="P:galactose metabolic process"/>
    <property type="evidence" value="ECO:0007669"/>
    <property type="project" value="InterPro"/>
</dbReference>
<evidence type="ECO:0000256" key="2">
    <source>
        <dbReference type="ARBA" id="ARBA00022695"/>
    </source>
</evidence>
<dbReference type="Pfam" id="PF01087">
    <property type="entry name" value="GalP_UDP_transf"/>
    <property type="match status" value="1"/>
</dbReference>
<keyword evidence="1" id="KW-0808">Transferase</keyword>
<name>X1CIT2_9ZZZZ</name>
<gene>
    <name evidence="5" type="ORF">S01H4_62638</name>
</gene>
<reference evidence="5" key="1">
    <citation type="journal article" date="2014" name="Front. Microbiol.">
        <title>High frequency of phylogenetically diverse reductive dehalogenase-homologous genes in deep subseafloor sedimentary metagenomes.</title>
        <authorList>
            <person name="Kawai M."/>
            <person name="Futagami T."/>
            <person name="Toyoda A."/>
            <person name="Takaki Y."/>
            <person name="Nishi S."/>
            <person name="Hori S."/>
            <person name="Arai W."/>
            <person name="Tsubouchi T."/>
            <person name="Morono Y."/>
            <person name="Uchiyama I."/>
            <person name="Ito T."/>
            <person name="Fujiyama A."/>
            <person name="Inagaki F."/>
            <person name="Takami H."/>
        </authorList>
    </citation>
    <scope>NUCLEOTIDE SEQUENCE</scope>
    <source>
        <strain evidence="5">Expedition CK06-06</strain>
    </source>
</reference>
<accession>X1CIT2</accession>
<organism evidence="5">
    <name type="scientific">marine sediment metagenome</name>
    <dbReference type="NCBI Taxonomy" id="412755"/>
    <lineage>
        <taxon>unclassified sequences</taxon>
        <taxon>metagenomes</taxon>
        <taxon>ecological metagenomes</taxon>
    </lineage>
</organism>
<dbReference type="Gene3D" id="3.30.428.10">
    <property type="entry name" value="HIT-like"/>
    <property type="match status" value="2"/>
</dbReference>
<dbReference type="AlphaFoldDB" id="X1CIT2"/>
<dbReference type="InterPro" id="IPR053177">
    <property type="entry name" value="ADP-glucose_phosphorylase"/>
</dbReference>